<dbReference type="GO" id="GO:0005524">
    <property type="term" value="F:ATP binding"/>
    <property type="evidence" value="ECO:0007669"/>
    <property type="project" value="UniProtKB-KW"/>
</dbReference>
<evidence type="ECO:0000259" key="5">
    <source>
        <dbReference type="PROSITE" id="PS50893"/>
    </source>
</evidence>
<feature type="domain" description="ABC transporter" evidence="5">
    <location>
        <begin position="3"/>
        <end position="231"/>
    </location>
</feature>
<evidence type="ECO:0000313" key="7">
    <source>
        <dbReference type="EMBL" id="RHJ64433.1"/>
    </source>
</evidence>
<evidence type="ECO:0000313" key="8">
    <source>
        <dbReference type="Proteomes" id="UP000260793"/>
    </source>
</evidence>
<dbReference type="PANTHER" id="PTHR43335:SF2">
    <property type="entry name" value="ABC TRANSPORTER, ATP-BINDING PROTEIN"/>
    <property type="match status" value="1"/>
</dbReference>
<dbReference type="EMBL" id="QRMI01000001">
    <property type="protein sequence ID" value="RHJ64433.1"/>
    <property type="molecule type" value="Genomic_DNA"/>
</dbReference>
<dbReference type="AlphaFoldDB" id="A0A3E4LZ33"/>
<dbReference type="PROSITE" id="PS00211">
    <property type="entry name" value="ABC_TRANSPORTER_1"/>
    <property type="match status" value="1"/>
</dbReference>
<dbReference type="EMBL" id="QSQN01000002">
    <property type="protein sequence ID" value="RGK42730.1"/>
    <property type="molecule type" value="Genomic_DNA"/>
</dbReference>
<dbReference type="Gene3D" id="3.40.50.300">
    <property type="entry name" value="P-loop containing nucleotide triphosphate hydrolases"/>
    <property type="match status" value="1"/>
</dbReference>
<dbReference type="SUPFAM" id="SSF52540">
    <property type="entry name" value="P-loop containing nucleoside triphosphate hydrolases"/>
    <property type="match status" value="1"/>
</dbReference>
<dbReference type="InterPro" id="IPR003593">
    <property type="entry name" value="AAA+_ATPase"/>
</dbReference>
<comment type="similarity">
    <text evidence="1">Belongs to the ABC transporter superfamily.</text>
</comment>
<keyword evidence="2" id="KW-0813">Transport</keyword>
<protein>
    <submittedName>
        <fullName evidence="6">ATP-binding cassette domain-containing protein</fullName>
    </submittedName>
</protein>
<dbReference type="Proteomes" id="UP000285832">
    <property type="component" value="Unassembled WGS sequence"/>
</dbReference>
<comment type="caution">
    <text evidence="6">The sequence shown here is derived from an EMBL/GenBank/DDBJ whole genome shotgun (WGS) entry which is preliminary data.</text>
</comment>
<dbReference type="Pfam" id="PF00005">
    <property type="entry name" value="ABC_tran"/>
    <property type="match status" value="1"/>
</dbReference>
<dbReference type="Proteomes" id="UP000260793">
    <property type="component" value="Unassembled WGS sequence"/>
</dbReference>
<reference evidence="8 9" key="1">
    <citation type="submission" date="2018-08" db="EMBL/GenBank/DDBJ databases">
        <title>A genome reference for cultivated species of the human gut microbiota.</title>
        <authorList>
            <person name="Zou Y."/>
            <person name="Xue W."/>
            <person name="Luo G."/>
        </authorList>
    </citation>
    <scope>NUCLEOTIDE SEQUENCE [LARGE SCALE GENOMIC DNA]</scope>
    <source>
        <strain evidence="7 9">AM09-9</strain>
        <strain evidence="6 8">TF11-7</strain>
    </source>
</reference>
<dbReference type="InterPro" id="IPR003439">
    <property type="entry name" value="ABC_transporter-like_ATP-bd"/>
</dbReference>
<dbReference type="PROSITE" id="PS50893">
    <property type="entry name" value="ABC_TRANSPORTER_2"/>
    <property type="match status" value="1"/>
</dbReference>
<sequence length="298" mass="34092">MLLEMKNLCKSYGETIALDRLNLQLTPGIYGLLGPNGAGKSTLMKLICMLIQPTDGFVLFDGEDIRMHRSNFLDRLGYMPQHSCLYPDFTVQEYLYYVGALKGMHKKDVTFRTEELLLRTRLMDMKKDKIQTLSGGMQQRLMFAQALLNDPEILILDEPTAGLDPQKRLELRNLIAEYSKDKIILLATHIVSDIELIASQILLLKKGKLIKADPPGALTGQLTSKVCEINFSRPLKELEPYGRISSIYRRKEDIFVRLILNDPAILPPQASFVYPTLEDVYLYYFNDEEEVSHEHFSL</sequence>
<accession>A0A3E4LZ33</accession>
<evidence type="ECO:0000256" key="2">
    <source>
        <dbReference type="ARBA" id="ARBA00022448"/>
    </source>
</evidence>
<evidence type="ECO:0000256" key="4">
    <source>
        <dbReference type="ARBA" id="ARBA00022840"/>
    </source>
</evidence>
<evidence type="ECO:0000256" key="3">
    <source>
        <dbReference type="ARBA" id="ARBA00022741"/>
    </source>
</evidence>
<dbReference type="SMART" id="SM00382">
    <property type="entry name" value="AAA"/>
    <property type="match status" value="1"/>
</dbReference>
<proteinExistence type="inferred from homology"/>
<name>A0A3E4LZ33_9FIRM</name>
<dbReference type="GO" id="GO:0016887">
    <property type="term" value="F:ATP hydrolysis activity"/>
    <property type="evidence" value="ECO:0007669"/>
    <property type="project" value="InterPro"/>
</dbReference>
<evidence type="ECO:0000313" key="6">
    <source>
        <dbReference type="EMBL" id="RGK42730.1"/>
    </source>
</evidence>
<evidence type="ECO:0000256" key="1">
    <source>
        <dbReference type="ARBA" id="ARBA00005417"/>
    </source>
</evidence>
<keyword evidence="4 6" id="KW-0067">ATP-binding</keyword>
<dbReference type="RefSeq" id="WP_023922526.1">
    <property type="nucleotide sequence ID" value="NZ_CAJMJQ010000002.1"/>
</dbReference>
<dbReference type="InterPro" id="IPR017871">
    <property type="entry name" value="ABC_transporter-like_CS"/>
</dbReference>
<organism evidence="6 8">
    <name type="scientific">[Ruminococcus] lactaris</name>
    <dbReference type="NCBI Taxonomy" id="46228"/>
    <lineage>
        <taxon>Bacteria</taxon>
        <taxon>Bacillati</taxon>
        <taxon>Bacillota</taxon>
        <taxon>Clostridia</taxon>
        <taxon>Lachnospirales</taxon>
        <taxon>Lachnospiraceae</taxon>
        <taxon>Mediterraneibacter</taxon>
    </lineage>
</organism>
<dbReference type="InterPro" id="IPR027417">
    <property type="entry name" value="P-loop_NTPase"/>
</dbReference>
<dbReference type="PANTHER" id="PTHR43335">
    <property type="entry name" value="ABC TRANSPORTER, ATP-BINDING PROTEIN"/>
    <property type="match status" value="1"/>
</dbReference>
<keyword evidence="3" id="KW-0547">Nucleotide-binding</keyword>
<gene>
    <name evidence="7" type="ORF">DW116_00645</name>
    <name evidence="6" type="ORF">DXD17_01240</name>
</gene>
<evidence type="ECO:0000313" key="9">
    <source>
        <dbReference type="Proteomes" id="UP000285832"/>
    </source>
</evidence>